<organism evidence="1 2">
    <name type="scientific">Fusarium decemcellulare</name>
    <dbReference type="NCBI Taxonomy" id="57161"/>
    <lineage>
        <taxon>Eukaryota</taxon>
        <taxon>Fungi</taxon>
        <taxon>Dikarya</taxon>
        <taxon>Ascomycota</taxon>
        <taxon>Pezizomycotina</taxon>
        <taxon>Sordariomycetes</taxon>
        <taxon>Hypocreomycetidae</taxon>
        <taxon>Hypocreales</taxon>
        <taxon>Nectriaceae</taxon>
        <taxon>Fusarium</taxon>
        <taxon>Fusarium decemcellulare species complex</taxon>
    </lineage>
</organism>
<proteinExistence type="predicted"/>
<keyword evidence="2" id="KW-1185">Reference proteome</keyword>
<evidence type="ECO:0000313" key="1">
    <source>
        <dbReference type="EMBL" id="KAJ3522263.1"/>
    </source>
</evidence>
<protein>
    <submittedName>
        <fullName evidence="1">Uncharacterized protein</fullName>
    </submittedName>
</protein>
<gene>
    <name evidence="1" type="ORF">NM208_g12932</name>
</gene>
<dbReference type="EMBL" id="JANRMS010002483">
    <property type="protein sequence ID" value="KAJ3522263.1"/>
    <property type="molecule type" value="Genomic_DNA"/>
</dbReference>
<accession>A0ACC1RR47</accession>
<sequence>MSSAHKTLADESRRFGNNYTIAATDDVNIDPMLNASTTTGPMPQSAPQPLDPQFIMNPPSWNPAMSNSVSFYPPEWSAVLPASSATSPRAAMEMQSSPGTTSSEPVFETSRTSSKSSVPSINSMSETNTRSRRSNRGSNSQHRKPPNQSAASPPRRKKTAKAPTLEEDEEEEDDAAADGDDAKRNKFLKRNRIAASKCRQKKKEWVNNLEETRYGLEHQHSNLQTEYNGLVDEVSRMKTQLMQHAACNDANINQWIENEARKFVQRAAAQTQGHPPCDGVNCCHSHHRHRSLSSAMSIPKTTESEFNYDHMPDNTRLGDQVVTGITRELSFDYLDTPHWSGLDDDGINLQQRRLKLDRRTLQWFTKGETIESTAKGGLEKEATPCRHWLAKSTMVSKDTTAAGATAGRGVWRLWRLRQELVQKAGMGKG</sequence>
<evidence type="ECO:0000313" key="2">
    <source>
        <dbReference type="Proteomes" id="UP001148629"/>
    </source>
</evidence>
<name>A0ACC1RR47_9HYPO</name>
<comment type="caution">
    <text evidence="1">The sequence shown here is derived from an EMBL/GenBank/DDBJ whole genome shotgun (WGS) entry which is preliminary data.</text>
</comment>
<reference evidence="1" key="1">
    <citation type="submission" date="2022-08" db="EMBL/GenBank/DDBJ databases">
        <title>Genome Sequence of Fusarium decemcellulare.</title>
        <authorList>
            <person name="Buettner E."/>
        </authorList>
    </citation>
    <scope>NUCLEOTIDE SEQUENCE</scope>
    <source>
        <strain evidence="1">Babe19</strain>
    </source>
</reference>
<dbReference type="Proteomes" id="UP001148629">
    <property type="component" value="Unassembled WGS sequence"/>
</dbReference>